<feature type="region of interest" description="Disordered" evidence="1">
    <location>
        <begin position="215"/>
        <end position="265"/>
    </location>
</feature>
<feature type="compositionally biased region" description="Basic and acidic residues" evidence="1">
    <location>
        <begin position="217"/>
        <end position="229"/>
    </location>
</feature>
<reference evidence="3" key="1">
    <citation type="submission" date="2017-11" db="EMBL/GenBank/DDBJ databases">
        <authorList>
            <person name="Katharios P."/>
        </authorList>
    </citation>
    <scope>NUCLEOTIDE SEQUENCE [LARGE SCALE GENOMIC DNA]</scope>
</reference>
<name>A0A2H5BN12_9CAUD</name>
<evidence type="ECO:0000313" key="2">
    <source>
        <dbReference type="EMBL" id="AUG87664.1"/>
    </source>
</evidence>
<dbReference type="KEGG" id="vg:54987078"/>
<proteinExistence type="predicted"/>
<dbReference type="GeneID" id="54987078"/>
<evidence type="ECO:0000313" key="3">
    <source>
        <dbReference type="Proteomes" id="UP000241061"/>
    </source>
</evidence>
<organism evidence="2 3">
    <name type="scientific">Vibrio phage VEN</name>
    <dbReference type="NCBI Taxonomy" id="2059879"/>
    <lineage>
        <taxon>Viruses</taxon>
        <taxon>Duplodnaviria</taxon>
        <taxon>Heunggongvirae</taxon>
        <taxon>Uroviricota</taxon>
        <taxon>Caudoviricetes</taxon>
        <taxon>Autographivirales</taxon>
        <taxon>Autosignataviridae</taxon>
        <taxon>Colwellvirinae</taxon>
        <taxon>Trungvirus</taxon>
        <taxon>Trungvirus VEN</taxon>
    </lineage>
</organism>
<keyword evidence="3" id="KW-1185">Reference proteome</keyword>
<sequence>MSDMGFDYGGEVAETTGGFKQPDVGTRNARLYGLLRLGTFKESFTKGGKTTVKAAAPEAIAIFHMLGKTDKLDDGSPMFYTKPFPMKKGEKSFLHGTFIPAFGGMSKHKGFGTMINCITSLKLKPGKQMNDDGTPKYVNFDTISELGEDMLELIDGAAQYAPLENPVGFLREDQLTREALEMLHPTREFYGILMHTEEFVAGTHPCQELIQEMFDENPERYTPKKKEATSDEGEGSDDSGSSEGQTNTAQKLPQEAEELDEEQEF</sequence>
<dbReference type="Proteomes" id="UP000241061">
    <property type="component" value="Segment"/>
</dbReference>
<dbReference type="EMBL" id="MG545917">
    <property type="protein sequence ID" value="AUG87664.1"/>
    <property type="molecule type" value="Genomic_DNA"/>
</dbReference>
<dbReference type="RefSeq" id="YP_009796687.1">
    <property type="nucleotide sequence ID" value="NC_047903.1"/>
</dbReference>
<evidence type="ECO:0000256" key="1">
    <source>
        <dbReference type="SAM" id="MobiDB-lite"/>
    </source>
</evidence>
<feature type="compositionally biased region" description="Acidic residues" evidence="1">
    <location>
        <begin position="255"/>
        <end position="265"/>
    </location>
</feature>
<accession>A0A2H5BN12</accession>
<protein>
    <submittedName>
        <fullName evidence="2">Uncharacterized protein</fullName>
    </submittedName>
</protein>